<keyword evidence="1" id="KW-0963">Cytoplasm</keyword>
<dbReference type="Gene3D" id="3.40.50.150">
    <property type="entry name" value="Vaccinia Virus protein VP39"/>
    <property type="match status" value="1"/>
</dbReference>
<dbReference type="SUPFAM" id="SSF53335">
    <property type="entry name" value="S-adenosyl-L-methionine-dependent methyltransferases"/>
    <property type="match status" value="1"/>
</dbReference>
<name>A0ABX1TQ05_9GAMM</name>
<comment type="function">
    <text evidence="1">Specifically methylates the guanosine in position 1516 of 16S rRNA.</text>
</comment>
<comment type="caution">
    <text evidence="1">Lacks conserved residue(s) required for the propagation of feature annotation.</text>
</comment>
<dbReference type="HAMAP" id="MF_01523">
    <property type="entry name" value="16SrRNA_methyltr_J"/>
    <property type="match status" value="1"/>
</dbReference>
<dbReference type="Proteomes" id="UP000760480">
    <property type="component" value="Unassembled WGS sequence"/>
</dbReference>
<dbReference type="InterPro" id="IPR029063">
    <property type="entry name" value="SAM-dependent_MTases_sf"/>
</dbReference>
<reference evidence="2 3" key="1">
    <citation type="submission" date="2019-03" db="EMBL/GenBank/DDBJ databases">
        <title>Metabolic reconstructions from genomes of highly enriched 'Candidatus Accumulibacter' and 'Candidatus Competibacter' bioreactor populations.</title>
        <authorList>
            <person name="Annavajhala M.K."/>
            <person name="Welles L."/>
            <person name="Abbas B."/>
            <person name="Sorokin D."/>
            <person name="Park H."/>
            <person name="Van Loosdrecht M."/>
            <person name="Chandran K."/>
        </authorList>
    </citation>
    <scope>NUCLEOTIDE SEQUENCE [LARGE SCALE GENOMIC DNA]</scope>
    <source>
        <strain evidence="2 3">SBR_G</strain>
    </source>
</reference>
<dbReference type="Pfam" id="PF04445">
    <property type="entry name" value="SAM_MT"/>
    <property type="match status" value="1"/>
</dbReference>
<gene>
    <name evidence="1" type="primary">rsmJ</name>
    <name evidence="2" type="ORF">E4P82_17025</name>
</gene>
<dbReference type="GO" id="GO:0008168">
    <property type="term" value="F:methyltransferase activity"/>
    <property type="evidence" value="ECO:0007669"/>
    <property type="project" value="UniProtKB-KW"/>
</dbReference>
<feature type="binding site" evidence="1">
    <location>
        <begin position="94"/>
        <end position="95"/>
    </location>
    <ligand>
        <name>S-adenosyl-L-methionine</name>
        <dbReference type="ChEBI" id="CHEBI:59789"/>
    </ligand>
</feature>
<keyword evidence="1 2" id="KW-0489">Methyltransferase</keyword>
<comment type="similarity">
    <text evidence="1">Belongs to the methyltransferase superfamily. RsmJ family.</text>
</comment>
<feature type="binding site" evidence="1">
    <location>
        <begin position="110"/>
        <end position="111"/>
    </location>
    <ligand>
        <name>S-adenosyl-L-methionine</name>
        <dbReference type="ChEBI" id="CHEBI:59789"/>
    </ligand>
</feature>
<dbReference type="InterPro" id="IPR007536">
    <property type="entry name" value="16SrRNA_methylTrfase_J"/>
</dbReference>
<dbReference type="EMBL" id="SPMZ01000061">
    <property type="protein sequence ID" value="NMQ20746.1"/>
    <property type="molecule type" value="Genomic_DNA"/>
</dbReference>
<keyword evidence="1" id="KW-0949">S-adenosyl-L-methionine</keyword>
<proteinExistence type="inferred from homology"/>
<dbReference type="PANTHER" id="PTHR36112:SF1">
    <property type="entry name" value="RIBOSOMAL RNA SMALL SUBUNIT METHYLTRANSFERASE J"/>
    <property type="match status" value="1"/>
</dbReference>
<accession>A0ABX1TQ05</accession>
<keyword evidence="1" id="KW-0698">rRNA processing</keyword>
<sequence>MSVAAELAAELHLPLVTIPLTDTFTHLLVVTPTRLELRTLDSNAPGPVYVDFTSGAVAHRRRFGGGRNQPLARAIGLKGGAAPTVADVTAGLGRDAFVLACLGCTVWLIERSPIVAALLRDGLRRAAHDAEIGQMVRERLHFHSGDGRECLPRLTANQQRPDVVYLDPMYPHRQKSAWVGKEMRLLRQLAGDDADAPALLAVALACAGHRVVVKRPRLAPSLSGPPPTARIVAPNTRFDLYRIKLDPPAPC</sequence>
<dbReference type="EC" id="2.1.1.242" evidence="1"/>
<organism evidence="2 3">
    <name type="scientific">Candidatus Competibacter phosphatis</name>
    <dbReference type="NCBI Taxonomy" id="221280"/>
    <lineage>
        <taxon>Bacteria</taxon>
        <taxon>Pseudomonadati</taxon>
        <taxon>Pseudomonadota</taxon>
        <taxon>Gammaproteobacteria</taxon>
        <taxon>Candidatus Competibacteraceae</taxon>
        <taxon>Candidatus Competibacter</taxon>
    </lineage>
</organism>
<keyword evidence="3" id="KW-1185">Reference proteome</keyword>
<comment type="catalytic activity">
    <reaction evidence="1">
        <text>guanosine(1516) in 16S rRNA + S-adenosyl-L-methionine = N(2)-methylguanosine(1516) in 16S rRNA + S-adenosyl-L-homocysteine + H(+)</text>
        <dbReference type="Rhea" id="RHEA:43220"/>
        <dbReference type="Rhea" id="RHEA-COMP:10412"/>
        <dbReference type="Rhea" id="RHEA-COMP:10413"/>
        <dbReference type="ChEBI" id="CHEBI:15378"/>
        <dbReference type="ChEBI" id="CHEBI:57856"/>
        <dbReference type="ChEBI" id="CHEBI:59789"/>
        <dbReference type="ChEBI" id="CHEBI:74269"/>
        <dbReference type="ChEBI" id="CHEBI:74481"/>
        <dbReference type="EC" id="2.1.1.242"/>
    </reaction>
</comment>
<evidence type="ECO:0000313" key="2">
    <source>
        <dbReference type="EMBL" id="NMQ20746.1"/>
    </source>
</evidence>
<comment type="subcellular location">
    <subcellularLocation>
        <location evidence="1">Cytoplasm</location>
    </subcellularLocation>
</comment>
<keyword evidence="1" id="KW-0808">Transferase</keyword>
<protein>
    <recommendedName>
        <fullName evidence="1">Ribosomal RNA small subunit methyltransferase J</fullName>
        <ecNumber evidence="1">2.1.1.242</ecNumber>
    </recommendedName>
    <alternativeName>
        <fullName evidence="1">16S rRNA m2G1516 methyltransferase</fullName>
    </alternativeName>
    <alternativeName>
        <fullName evidence="1">rRNA (guanine-N(2)-)-methyltransferase</fullName>
    </alternativeName>
</protein>
<evidence type="ECO:0000313" key="3">
    <source>
        <dbReference type="Proteomes" id="UP000760480"/>
    </source>
</evidence>
<dbReference type="PANTHER" id="PTHR36112">
    <property type="entry name" value="RIBOSOMAL RNA SMALL SUBUNIT METHYLTRANSFERASE J"/>
    <property type="match status" value="1"/>
</dbReference>
<dbReference type="GO" id="GO:0032259">
    <property type="term" value="P:methylation"/>
    <property type="evidence" value="ECO:0007669"/>
    <property type="project" value="UniProtKB-KW"/>
</dbReference>
<comment type="caution">
    <text evidence="2">The sequence shown here is derived from an EMBL/GenBank/DDBJ whole genome shotgun (WGS) entry which is preliminary data.</text>
</comment>
<dbReference type="CDD" id="cd02440">
    <property type="entry name" value="AdoMet_MTases"/>
    <property type="match status" value="1"/>
</dbReference>
<feature type="binding site" evidence="1">
    <location>
        <position position="167"/>
    </location>
    <ligand>
        <name>S-adenosyl-L-methionine</name>
        <dbReference type="ChEBI" id="CHEBI:59789"/>
    </ligand>
</feature>
<evidence type="ECO:0000256" key="1">
    <source>
        <dbReference type="HAMAP-Rule" id="MF_01523"/>
    </source>
</evidence>